<dbReference type="EMBL" id="PDCK01000045">
    <property type="protein sequence ID" value="PRQ21064.1"/>
    <property type="molecule type" value="Genomic_DNA"/>
</dbReference>
<feature type="region of interest" description="Disordered" evidence="1">
    <location>
        <begin position="109"/>
        <end position="131"/>
    </location>
</feature>
<feature type="compositionally biased region" description="Basic residues" evidence="1">
    <location>
        <begin position="113"/>
        <end position="130"/>
    </location>
</feature>
<evidence type="ECO:0000256" key="1">
    <source>
        <dbReference type="SAM" id="MobiDB-lite"/>
    </source>
</evidence>
<dbReference type="PANTHER" id="PTHR15678">
    <property type="entry name" value="ANTIGEN MLAA-22-RELATED"/>
    <property type="match status" value="1"/>
</dbReference>
<reference evidence="2 3" key="1">
    <citation type="journal article" date="2018" name="Nat. Genet.">
        <title>The Rosa genome provides new insights in the design of modern roses.</title>
        <authorList>
            <person name="Bendahmane M."/>
        </authorList>
    </citation>
    <scope>NUCLEOTIDE SEQUENCE [LARGE SCALE GENOMIC DNA]</scope>
    <source>
        <strain evidence="3">cv. Old Blush</strain>
    </source>
</reference>
<organism evidence="2 3">
    <name type="scientific">Rosa chinensis</name>
    <name type="common">China rose</name>
    <dbReference type="NCBI Taxonomy" id="74649"/>
    <lineage>
        <taxon>Eukaryota</taxon>
        <taxon>Viridiplantae</taxon>
        <taxon>Streptophyta</taxon>
        <taxon>Embryophyta</taxon>
        <taxon>Tracheophyta</taxon>
        <taxon>Spermatophyta</taxon>
        <taxon>Magnoliopsida</taxon>
        <taxon>eudicotyledons</taxon>
        <taxon>Gunneridae</taxon>
        <taxon>Pentapetalae</taxon>
        <taxon>rosids</taxon>
        <taxon>fabids</taxon>
        <taxon>Rosales</taxon>
        <taxon>Rosaceae</taxon>
        <taxon>Rosoideae</taxon>
        <taxon>Rosoideae incertae sedis</taxon>
        <taxon>Rosa</taxon>
    </lineage>
</organism>
<gene>
    <name evidence="2" type="ORF">RchiOBHm_Chr7g0235031</name>
</gene>
<proteinExistence type="predicted"/>
<dbReference type="PANTHER" id="PTHR15678:SF6">
    <property type="entry name" value="BRIDGE-LIKE LIPID TRANSFER PROTEIN FAMILY MEMBER 2"/>
    <property type="match status" value="1"/>
</dbReference>
<dbReference type="OMA" id="NEPRASC"/>
<dbReference type="Pfam" id="PF10344">
    <property type="entry name" value="Hobbit"/>
    <property type="match status" value="1"/>
</dbReference>
<dbReference type="InterPro" id="IPR045167">
    <property type="entry name" value="Hobbit"/>
</dbReference>
<name>A0A2P6PGK7_ROSCH</name>
<protein>
    <submittedName>
        <fullName evidence="2">Uncharacterized protein</fullName>
    </submittedName>
</protein>
<keyword evidence="3" id="KW-1185">Reference proteome</keyword>
<evidence type="ECO:0000313" key="3">
    <source>
        <dbReference type="Proteomes" id="UP000238479"/>
    </source>
</evidence>
<accession>A0A2P6PGK7</accession>
<dbReference type="Proteomes" id="UP000238479">
    <property type="component" value="Chromosome 7"/>
</dbReference>
<dbReference type="Gramene" id="PRQ21064">
    <property type="protein sequence ID" value="PRQ21064"/>
    <property type="gene ID" value="RchiOBHm_Chr7g0235031"/>
</dbReference>
<comment type="caution">
    <text evidence="2">The sequence shown here is derived from an EMBL/GenBank/DDBJ whole genome shotgun (WGS) entry which is preliminary data.</text>
</comment>
<dbReference type="AlphaFoldDB" id="A0A2P6PGK7"/>
<evidence type="ECO:0000313" key="2">
    <source>
        <dbReference type="EMBL" id="PRQ21064.1"/>
    </source>
</evidence>
<dbReference type="STRING" id="74649.A0A2P6PGK7"/>
<sequence>MAASPVKFLFGFLILCITLWLLFIFASRFIAWILSRVLGASVKFRVAGWVFVRDVVVKFKKGPVESISIGEIKPSIRRSLVKLGVGFISKDPKLQVVISDLEVVMRSSNKSTPKAKAKAKSGSRKSRNSGRGKWMVGANIARYLSVSITDLVLKTPKISIEVKELKVDISKDGTSKQNLIVKLQILPIVVQRNEPRASCDQSSSFCTGESLSVSQSSSALVDRSSTLFVCEEFLLSCEFGHDRYYPLAKYVYSYDTNLKPY</sequence>